<dbReference type="EMBL" id="VRMQ01000007">
    <property type="protein sequence ID" value="TXN14119.1"/>
    <property type="molecule type" value="Genomic_DNA"/>
</dbReference>
<dbReference type="GO" id="GO:0005737">
    <property type="term" value="C:cytoplasm"/>
    <property type="evidence" value="ECO:0007669"/>
    <property type="project" value="UniProtKB-SubCell"/>
</dbReference>
<dbReference type="AlphaFoldDB" id="A0A072F801"/>
<evidence type="ECO:0000313" key="6">
    <source>
        <dbReference type="EMBL" id="MCC3806830.1"/>
    </source>
</evidence>
<dbReference type="EMBL" id="LIRS01000028">
    <property type="protein sequence ID" value="KOY40793.1"/>
    <property type="molecule type" value="Genomic_DNA"/>
</dbReference>
<evidence type="ECO:0000313" key="15">
    <source>
        <dbReference type="Proteomes" id="UP000321504"/>
    </source>
</evidence>
<evidence type="ECO:0000256" key="3">
    <source>
        <dbReference type="ARBA" id="ARBA00005996"/>
    </source>
</evidence>
<dbReference type="SUPFAM" id="SSF75169">
    <property type="entry name" value="DsrEFH-like"/>
    <property type="match status" value="1"/>
</dbReference>
<evidence type="ECO:0000256" key="4">
    <source>
        <dbReference type="ARBA" id="ARBA00017149"/>
    </source>
</evidence>
<dbReference type="EMBL" id="JABCLB010001106">
    <property type="protein sequence ID" value="NMU82956.1"/>
    <property type="molecule type" value="Genomic_DNA"/>
</dbReference>
<dbReference type="GO" id="GO:0016740">
    <property type="term" value="F:transferase activity"/>
    <property type="evidence" value="ECO:0007669"/>
    <property type="project" value="UniProtKB-KW"/>
</dbReference>
<reference evidence="10 15" key="3">
    <citation type="submission" date="2019-08" db="EMBL/GenBank/DDBJ databases">
        <title>Emerging of two pre-pandemic pathogenic O4:KUT lineages of Vibrio parahaemolyticus in coastal eastern China.</title>
        <authorList>
            <person name="Yu H."/>
        </authorList>
    </citation>
    <scope>NUCLEOTIDE SEQUENCE [LARGE SCALE GENOMIC DNA]</scope>
    <source>
        <strain evidence="10 15">HZ17-383</strain>
    </source>
</reference>
<evidence type="ECO:0000313" key="9">
    <source>
        <dbReference type="EMBL" id="OXE34575.1"/>
    </source>
</evidence>
<evidence type="ECO:0000313" key="5">
    <source>
        <dbReference type="EMBL" id="KOY40793.1"/>
    </source>
</evidence>
<reference evidence="11" key="6">
    <citation type="submission" date="2022-05" db="EMBL/GenBank/DDBJ databases">
        <title>Megaplasmid of Vibrio parahaemolyticus.</title>
        <authorList>
            <person name="Strauch E."/>
            <person name="Borowiak M."/>
        </authorList>
    </citation>
    <scope>NUCLEOTIDE SEQUENCE</scope>
    <source>
        <strain evidence="11">16-VB00198</strain>
    </source>
</reference>
<gene>
    <name evidence="9" type="primary">tusC</name>
    <name evidence="5" type="ORF">ACX05_05200</name>
    <name evidence="9" type="ORF">CA163_01625</name>
    <name evidence="10" type="ORF">FVP01_20700</name>
    <name evidence="8" type="ORF">HKB16_08675</name>
    <name evidence="7" type="ORF">HKB21_06285</name>
    <name evidence="6" type="ORF">IB292_17565</name>
    <name evidence="11" type="ORF">M5598_01485</name>
    <name evidence="12" type="ORF">O1Q84_15490</name>
</gene>
<dbReference type="Proteomes" id="UP000726777">
    <property type="component" value="Unassembled WGS sequence"/>
</dbReference>
<evidence type="ECO:0000313" key="11">
    <source>
        <dbReference type="EMBL" id="UYV26704.1"/>
    </source>
</evidence>
<dbReference type="Proteomes" id="UP000037697">
    <property type="component" value="Unassembled WGS sequence"/>
</dbReference>
<keyword evidence="9" id="KW-0808">Transferase</keyword>
<dbReference type="InterPro" id="IPR027396">
    <property type="entry name" value="DsrEFH-like"/>
</dbReference>
<dbReference type="SMR" id="A0A072F801"/>
<dbReference type="Proteomes" id="UP000518904">
    <property type="component" value="Unassembled WGS sequence"/>
</dbReference>
<dbReference type="Proteomes" id="UP000555836">
    <property type="component" value="Unassembled WGS sequence"/>
</dbReference>
<dbReference type="PANTHER" id="PTHR38780:SF1">
    <property type="entry name" value="PROTEIN TUSC"/>
    <property type="match status" value="1"/>
</dbReference>
<dbReference type="OrthoDB" id="9789418at2"/>
<dbReference type="PANTHER" id="PTHR38780">
    <property type="entry name" value="PROTEIN TUSC"/>
    <property type="match status" value="1"/>
</dbReference>
<comment type="similarity">
    <text evidence="3">Belongs to the DsrF/TusC family.</text>
</comment>
<dbReference type="GeneID" id="1190325"/>
<reference evidence="5 13" key="1">
    <citation type="submission" date="2015-07" db="EMBL/GenBank/DDBJ databases">
        <title>Foodborne Vibrio parahaemolyticus Isolates.</title>
        <authorList>
            <person name="Ronholm J."/>
            <person name="Petronella N."/>
            <person name="Kenwell R."/>
            <person name="Banerjee S."/>
        </authorList>
    </citation>
    <scope>NUCLEOTIDE SEQUENCE [LARGE SCALE GENOMIC DNA]</scope>
    <source>
        <strain evidence="5 13">HS-06-05</strain>
    </source>
</reference>
<protein>
    <recommendedName>
        <fullName evidence="4">Protein TusC homolog</fullName>
    </recommendedName>
</protein>
<evidence type="ECO:0000313" key="13">
    <source>
        <dbReference type="Proteomes" id="UP000037697"/>
    </source>
</evidence>
<dbReference type="RefSeq" id="WP_005458285.1">
    <property type="nucleotide sequence ID" value="NZ_CABMHD010000004.1"/>
</dbReference>
<evidence type="ECO:0000313" key="8">
    <source>
        <dbReference type="EMBL" id="NMU82956.1"/>
    </source>
</evidence>
<reference evidence="9 14" key="2">
    <citation type="journal article" date="2017" name="Appl. Environ. Microbiol.">
        <title>Parallel evolution of two clades of a major Atlantic endemic Vibrio parahaemolyticus pathogen lineage by independent acquisition of related pathogenicity islands.</title>
        <authorList>
            <person name="Xu F."/>
            <person name="Gonzalez-Escalona N."/>
            <person name="Drees K.P."/>
            <person name="Sebra R.P."/>
            <person name="Cooper V.S."/>
            <person name="Jones S.H."/>
            <person name="Whistler C.A."/>
        </authorList>
    </citation>
    <scope>NUCLEOTIDE SEQUENCE [LARGE SCALE GENOMIC DNA]</scope>
    <source>
        <strain evidence="9 14">MAVP-3</strain>
    </source>
</reference>
<dbReference type="OMA" id="EMILIMA"/>
<dbReference type="InterPro" id="IPR017462">
    <property type="entry name" value="Sulphur_relay_TusC/DsrF"/>
</dbReference>
<comment type="function">
    <text evidence="1">Could be part of a sulfur-relay system.</text>
</comment>
<dbReference type="NCBIfam" id="TIGR03010">
    <property type="entry name" value="sulf_tusC_dsrF"/>
    <property type="match status" value="1"/>
</dbReference>
<reference evidence="16 17" key="4">
    <citation type="submission" date="2020-04" db="EMBL/GenBank/DDBJ databases">
        <title>Whole-genome sequencing of Vibrio spp. from China reveals different genetic environments of blaCTX-M-14 among diverse lineages.</title>
        <authorList>
            <person name="Zheng Z."/>
            <person name="Ye L."/>
            <person name="Chen S."/>
        </authorList>
    </citation>
    <scope>NUCLEOTIDE SEQUENCE [LARGE SCALE GENOMIC DNA]</scope>
    <source>
        <strain evidence="8 16">Vb0551</strain>
        <strain evidence="7 17">Vb0574</strain>
    </source>
</reference>
<dbReference type="EMBL" id="JACVHL010000018">
    <property type="protein sequence ID" value="MCC3806830.1"/>
    <property type="molecule type" value="Genomic_DNA"/>
</dbReference>
<dbReference type="EMBL" id="CP097355">
    <property type="protein sequence ID" value="UYV26704.1"/>
    <property type="molecule type" value="Genomic_DNA"/>
</dbReference>
<sequence length="118" mass="12787">MSQLTYLFRSAPHGSAAGREGVDALLAASAYCEDITVIFIGDGVYQLLLGQEPSGILSKDYAPMLKLFDLYDIEQVFVCSESLAQRGLAQADLVIDAQALSLEQVKEKLQQAGKLLSF</sequence>
<comment type="subcellular location">
    <subcellularLocation>
        <location evidence="2">Cytoplasm</location>
    </subcellularLocation>
</comment>
<reference evidence="6" key="5">
    <citation type="submission" date="2020-09" db="EMBL/GenBank/DDBJ databases">
        <title>Genome sequence of Vibrio parahaemolyticus isolates.</title>
        <authorList>
            <person name="Hammerl J.A."/>
            <person name="Strauch E."/>
        </authorList>
    </citation>
    <scope>NUCLEOTIDE SEQUENCE</scope>
    <source>
        <strain evidence="6">17-VB00146</strain>
    </source>
</reference>
<evidence type="ECO:0000313" key="12">
    <source>
        <dbReference type="EMBL" id="WAT89978.1"/>
    </source>
</evidence>
<dbReference type="Proteomes" id="UP000214596">
    <property type="component" value="Unassembled WGS sequence"/>
</dbReference>
<organism evidence="9 14">
    <name type="scientific">Vibrio parahaemolyticus</name>
    <dbReference type="NCBI Taxonomy" id="670"/>
    <lineage>
        <taxon>Bacteria</taxon>
        <taxon>Pseudomonadati</taxon>
        <taxon>Pseudomonadota</taxon>
        <taxon>Gammaproteobacteria</taxon>
        <taxon>Vibrionales</taxon>
        <taxon>Vibrionaceae</taxon>
        <taxon>Vibrio</taxon>
    </lineage>
</organism>
<dbReference type="Gene3D" id="3.40.1260.10">
    <property type="entry name" value="DsrEFH-like"/>
    <property type="match status" value="1"/>
</dbReference>
<evidence type="ECO:0000313" key="7">
    <source>
        <dbReference type="EMBL" id="NMU25224.1"/>
    </source>
</evidence>
<dbReference type="Pfam" id="PF02635">
    <property type="entry name" value="DsrE"/>
    <property type="match status" value="1"/>
</dbReference>
<evidence type="ECO:0000313" key="16">
    <source>
        <dbReference type="Proteomes" id="UP000518904"/>
    </source>
</evidence>
<evidence type="ECO:0000256" key="1">
    <source>
        <dbReference type="ARBA" id="ARBA00002850"/>
    </source>
</evidence>
<proteinExistence type="inferred from homology"/>
<evidence type="ECO:0000313" key="14">
    <source>
        <dbReference type="Proteomes" id="UP000214596"/>
    </source>
</evidence>
<dbReference type="EMBL" id="CP114194">
    <property type="protein sequence ID" value="WAT89978.1"/>
    <property type="molecule type" value="Genomic_DNA"/>
</dbReference>
<accession>A0A072F801</accession>
<dbReference type="STRING" id="670.ACZ92_07895"/>
<dbReference type="EMBL" id="NIXT01000038">
    <property type="protein sequence ID" value="OXE34575.1"/>
    <property type="molecule type" value="Genomic_DNA"/>
</dbReference>
<dbReference type="InterPro" id="IPR003787">
    <property type="entry name" value="Sulphur_relay_DsrE/F-like"/>
</dbReference>
<dbReference type="Proteomes" id="UP001163036">
    <property type="component" value="Chromosome 1"/>
</dbReference>
<dbReference type="NCBIfam" id="NF001238">
    <property type="entry name" value="PRK00211.1"/>
    <property type="match status" value="1"/>
</dbReference>
<evidence type="ECO:0000313" key="10">
    <source>
        <dbReference type="EMBL" id="TXN14119.1"/>
    </source>
</evidence>
<evidence type="ECO:0000313" key="17">
    <source>
        <dbReference type="Proteomes" id="UP000555836"/>
    </source>
</evidence>
<dbReference type="Proteomes" id="UP000321504">
    <property type="component" value="Unassembled WGS sequence"/>
</dbReference>
<dbReference type="Proteomes" id="UP001156560">
    <property type="component" value="Chromosome 1"/>
</dbReference>
<evidence type="ECO:0000256" key="2">
    <source>
        <dbReference type="ARBA" id="ARBA00004496"/>
    </source>
</evidence>
<dbReference type="EMBL" id="JABCLD010000888">
    <property type="protein sequence ID" value="NMU25224.1"/>
    <property type="molecule type" value="Genomic_DNA"/>
</dbReference>
<name>A0A072F801_VIBPH</name>
<reference evidence="12" key="7">
    <citation type="submission" date="2022-12" db="EMBL/GenBank/DDBJ databases">
        <title>Vibrio parahaemolyticus become highly virulent by producing novel Tc toxins.</title>
        <authorList>
            <person name="Yang F."/>
            <person name="You Y."/>
            <person name="Lai Q."/>
            <person name="Xu L."/>
            <person name="Li F."/>
        </authorList>
    </citation>
    <scope>NUCLEOTIDE SEQUENCE</scope>
    <source>
        <strain evidence="12">Vp-HL-202005</strain>
    </source>
</reference>